<dbReference type="GO" id="GO:0003824">
    <property type="term" value="F:catalytic activity"/>
    <property type="evidence" value="ECO:0007669"/>
    <property type="project" value="UniProtKB-ARBA"/>
</dbReference>
<dbReference type="InterPro" id="IPR043128">
    <property type="entry name" value="Rev_trsase/Diguanyl_cyclase"/>
</dbReference>
<dbReference type="CDD" id="cd00130">
    <property type="entry name" value="PAS"/>
    <property type="match status" value="1"/>
</dbReference>
<evidence type="ECO:0000259" key="2">
    <source>
        <dbReference type="PROSITE" id="PS50113"/>
    </source>
</evidence>
<organism evidence="4 5">
    <name type="scientific">Noviherbaspirillum saxi</name>
    <dbReference type="NCBI Taxonomy" id="2320863"/>
    <lineage>
        <taxon>Bacteria</taxon>
        <taxon>Pseudomonadati</taxon>
        <taxon>Pseudomonadota</taxon>
        <taxon>Betaproteobacteria</taxon>
        <taxon>Burkholderiales</taxon>
        <taxon>Oxalobacteraceae</taxon>
        <taxon>Noviherbaspirillum</taxon>
    </lineage>
</organism>
<sequence>MKHARVLIDRAQYCLMTLAQQWCMQFHSYMQKSEDKLVTEPCRSVTKTVGTNQSRSISKGQYRFVQANAMQGANSFSSTITRLMSPGKALLLDESLSLALAAARQVAFDWHIPLDRLYLNGHITEGLKEVLPPEGIVWTSKGLAALVHDDDKAEFYKQLHEALRGGSHAPGSLHNVRLRLQDKRMEWRRIDISGKVVERDNEGRALRMAGILTDLHQDDTAAMLHDDLAVTEKINSAILTAALDCIVSINHHGEIISFNQAAEHTFGHASKDVLGKKLADIIIPPAWRERHQQGFERFLATGESTLLNRRIEVTAQHADGSSFSVEMAVVPLSVDDKPVFTAFIRDISELKQAHAMLKDSARRYQQLVDLSPEAILVVQHDLLALANHAALRLLGAHTLSGLLGKSILDFIQCESHALYYQCAQAGLSDMSATGFVEQVWRRENGTAFNVEIGVSKVAYNDAPALQVVVRDITQRKRAEALQLGQNRILNMVATGVALTEILEEITRFAQSQSEHGICSILQLNADRTALIDCIAPALPGKYTKALGELSIQPGNGSCATAVSRSAPVVVEDIACDQLWESLRELALEHSLKACTSWPIFGRNKKILGTFALYFKDAVAPDSDDRQLSGICTNLAGIAIESRASEERIRYLAHYDGLTSLPNRFLFKEYLDLALRNAQRHGSRFAVLFLDLDKFKEINDTMGHDAGDHALREIARRMRACLRETDKIARMGGDEFYVLVEDLEHGRHAADVAQKLLIEAAHPVMVGGKECRLSASIGIGIYPEDGTTGSALLKNADNAMYHAKERGKNAFQFFSTPVANDHDKSSSFKRASTLYRIDEKRVGLN</sequence>
<dbReference type="SUPFAM" id="SSF55781">
    <property type="entry name" value="GAF domain-like"/>
    <property type="match status" value="1"/>
</dbReference>
<dbReference type="InterPro" id="IPR035965">
    <property type="entry name" value="PAS-like_dom_sf"/>
</dbReference>
<evidence type="ECO:0000313" key="5">
    <source>
        <dbReference type="Proteomes" id="UP000265955"/>
    </source>
</evidence>
<reference evidence="5" key="1">
    <citation type="submission" date="2018-09" db="EMBL/GenBank/DDBJ databases">
        <authorList>
            <person name="Zhu H."/>
        </authorList>
    </citation>
    <scope>NUCLEOTIDE SEQUENCE [LARGE SCALE GENOMIC DNA]</scope>
    <source>
        <strain evidence="5">K1R23-30</strain>
    </source>
</reference>
<dbReference type="PANTHER" id="PTHR44757">
    <property type="entry name" value="DIGUANYLATE CYCLASE DGCP"/>
    <property type="match status" value="1"/>
</dbReference>
<dbReference type="NCBIfam" id="TIGR00229">
    <property type="entry name" value="sensory_box"/>
    <property type="match status" value="2"/>
</dbReference>
<comment type="caution">
    <text evidence="4">The sequence shown here is derived from an EMBL/GenBank/DDBJ whole genome shotgun (WGS) entry which is preliminary data.</text>
</comment>
<dbReference type="InterPro" id="IPR029016">
    <property type="entry name" value="GAF-like_dom_sf"/>
</dbReference>
<feature type="domain" description="PAC" evidence="2">
    <location>
        <begin position="309"/>
        <end position="359"/>
    </location>
</feature>
<dbReference type="NCBIfam" id="TIGR00254">
    <property type="entry name" value="GGDEF"/>
    <property type="match status" value="1"/>
</dbReference>
<dbReference type="Pfam" id="PF13185">
    <property type="entry name" value="GAF_2"/>
    <property type="match status" value="1"/>
</dbReference>
<dbReference type="InterPro" id="IPR013655">
    <property type="entry name" value="PAS_fold_3"/>
</dbReference>
<evidence type="ECO:0000259" key="1">
    <source>
        <dbReference type="PROSITE" id="PS50112"/>
    </source>
</evidence>
<gene>
    <name evidence="4" type="ORF">D3871_10045</name>
</gene>
<dbReference type="SUPFAM" id="SSF55785">
    <property type="entry name" value="PYP-like sensor domain (PAS domain)"/>
    <property type="match status" value="3"/>
</dbReference>
<name>A0A3A3FTH3_9BURK</name>
<dbReference type="InterPro" id="IPR000014">
    <property type="entry name" value="PAS"/>
</dbReference>
<dbReference type="Pfam" id="PF08447">
    <property type="entry name" value="PAS_3"/>
    <property type="match status" value="1"/>
</dbReference>
<dbReference type="Gene3D" id="3.30.450.40">
    <property type="match status" value="1"/>
</dbReference>
<feature type="domain" description="PAS" evidence="1">
    <location>
        <begin position="231"/>
        <end position="302"/>
    </location>
</feature>
<dbReference type="PROSITE" id="PS50887">
    <property type="entry name" value="GGDEF"/>
    <property type="match status" value="1"/>
</dbReference>
<evidence type="ECO:0000259" key="3">
    <source>
        <dbReference type="PROSITE" id="PS50887"/>
    </source>
</evidence>
<accession>A0A3A3FTH3</accession>
<dbReference type="PANTHER" id="PTHR44757:SF2">
    <property type="entry name" value="BIOFILM ARCHITECTURE MAINTENANCE PROTEIN MBAA"/>
    <property type="match status" value="1"/>
</dbReference>
<dbReference type="Pfam" id="PF00990">
    <property type="entry name" value="GGDEF"/>
    <property type="match status" value="1"/>
</dbReference>
<evidence type="ECO:0000313" key="4">
    <source>
        <dbReference type="EMBL" id="RJF98820.1"/>
    </source>
</evidence>
<dbReference type="InterPro" id="IPR001610">
    <property type="entry name" value="PAC"/>
</dbReference>
<dbReference type="InterPro" id="IPR000700">
    <property type="entry name" value="PAS-assoc_C"/>
</dbReference>
<dbReference type="InterPro" id="IPR000160">
    <property type="entry name" value="GGDEF_dom"/>
</dbReference>
<keyword evidence="5" id="KW-1185">Reference proteome</keyword>
<dbReference type="PROSITE" id="PS50113">
    <property type="entry name" value="PAC"/>
    <property type="match status" value="1"/>
</dbReference>
<dbReference type="SUPFAM" id="SSF55073">
    <property type="entry name" value="Nucleotide cyclase"/>
    <property type="match status" value="1"/>
</dbReference>
<dbReference type="InterPro" id="IPR029787">
    <property type="entry name" value="Nucleotide_cyclase"/>
</dbReference>
<dbReference type="Proteomes" id="UP000265955">
    <property type="component" value="Unassembled WGS sequence"/>
</dbReference>
<dbReference type="AlphaFoldDB" id="A0A3A3FTH3"/>
<dbReference type="Gene3D" id="3.30.70.270">
    <property type="match status" value="1"/>
</dbReference>
<dbReference type="InterPro" id="IPR003018">
    <property type="entry name" value="GAF"/>
</dbReference>
<dbReference type="PROSITE" id="PS50112">
    <property type="entry name" value="PAS"/>
    <property type="match status" value="1"/>
</dbReference>
<dbReference type="SMART" id="SM00065">
    <property type="entry name" value="GAF"/>
    <property type="match status" value="1"/>
</dbReference>
<dbReference type="InterPro" id="IPR013767">
    <property type="entry name" value="PAS_fold"/>
</dbReference>
<dbReference type="SMART" id="SM00267">
    <property type="entry name" value="GGDEF"/>
    <property type="match status" value="1"/>
</dbReference>
<dbReference type="CDD" id="cd01949">
    <property type="entry name" value="GGDEF"/>
    <property type="match status" value="1"/>
</dbReference>
<dbReference type="FunFam" id="3.30.70.270:FF:000001">
    <property type="entry name" value="Diguanylate cyclase domain protein"/>
    <property type="match status" value="1"/>
</dbReference>
<feature type="domain" description="GGDEF" evidence="3">
    <location>
        <begin position="682"/>
        <end position="815"/>
    </location>
</feature>
<dbReference type="Pfam" id="PF00989">
    <property type="entry name" value="PAS"/>
    <property type="match status" value="1"/>
</dbReference>
<dbReference type="EMBL" id="QYUO01000001">
    <property type="protein sequence ID" value="RJF98820.1"/>
    <property type="molecule type" value="Genomic_DNA"/>
</dbReference>
<proteinExistence type="predicted"/>
<protein>
    <submittedName>
        <fullName evidence="4">Diguanylate cyclase</fullName>
    </submittedName>
</protein>
<dbReference type="SMART" id="SM00091">
    <property type="entry name" value="PAS"/>
    <property type="match status" value="2"/>
</dbReference>
<dbReference type="Pfam" id="PF13426">
    <property type="entry name" value="PAS_9"/>
    <property type="match status" value="1"/>
</dbReference>
<dbReference type="SMART" id="SM00086">
    <property type="entry name" value="PAC"/>
    <property type="match status" value="3"/>
</dbReference>
<dbReference type="Gene3D" id="3.30.450.20">
    <property type="entry name" value="PAS domain"/>
    <property type="match status" value="3"/>
</dbReference>
<dbReference type="InterPro" id="IPR052155">
    <property type="entry name" value="Biofilm_reg_signaling"/>
</dbReference>